<evidence type="ECO:0000313" key="9">
    <source>
        <dbReference type="Proteomes" id="UP000298860"/>
    </source>
</evidence>
<organism evidence="8 9">
    <name type="scientific">Gandjariella thermophila</name>
    <dbReference type="NCBI Taxonomy" id="1931992"/>
    <lineage>
        <taxon>Bacteria</taxon>
        <taxon>Bacillati</taxon>
        <taxon>Actinomycetota</taxon>
        <taxon>Actinomycetes</taxon>
        <taxon>Pseudonocardiales</taxon>
        <taxon>Pseudonocardiaceae</taxon>
        <taxon>Gandjariella</taxon>
    </lineage>
</organism>
<dbReference type="EMBL" id="BJFL01000004">
    <property type="protein sequence ID" value="GDY29735.1"/>
    <property type="molecule type" value="Genomic_DNA"/>
</dbReference>
<dbReference type="InterPro" id="IPR017595">
    <property type="entry name" value="OHCU_decarboxylase-2"/>
</dbReference>
<comment type="catalytic activity">
    <reaction evidence="1">
        <text>5-hydroxy-2-oxo-4-ureido-2,5-dihydro-1H-imidazole-5-carboxylate + H(+) = (S)-allantoin + CO2</text>
        <dbReference type="Rhea" id="RHEA:26301"/>
        <dbReference type="ChEBI" id="CHEBI:15378"/>
        <dbReference type="ChEBI" id="CHEBI:15678"/>
        <dbReference type="ChEBI" id="CHEBI:16526"/>
        <dbReference type="ChEBI" id="CHEBI:58639"/>
        <dbReference type="EC" id="4.1.1.97"/>
    </reaction>
</comment>
<sequence>MNLEAERLRACCASPRWVDAMLAGAPYPSAAAVLDAAGRALAALDWAEVERALAEHPRIGERAAGDGAAARWSRAEQSAAATGDPRLAAELAEANLAYERRFGHVFLICADGLPVEAVLAALRDRLGNDPAAEREAVRAELAKIVRLRLGRLVGAP</sequence>
<dbReference type="Proteomes" id="UP000298860">
    <property type="component" value="Unassembled WGS sequence"/>
</dbReference>
<evidence type="ECO:0000259" key="7">
    <source>
        <dbReference type="Pfam" id="PF09349"/>
    </source>
</evidence>
<dbReference type="NCBIfam" id="NF010372">
    <property type="entry name" value="PRK13798.1"/>
    <property type="match status" value="1"/>
</dbReference>
<accession>A0A4D4IZG7</accession>
<dbReference type="GO" id="GO:0019628">
    <property type="term" value="P:urate catabolic process"/>
    <property type="evidence" value="ECO:0007669"/>
    <property type="project" value="TreeGrafter"/>
</dbReference>
<gene>
    <name evidence="8" type="ORF">GTS_13680</name>
</gene>
<comment type="pathway">
    <text evidence="2">Purine metabolism; urate degradation; (S)-allantoin from urate: step 3/3.</text>
</comment>
<dbReference type="NCBIfam" id="TIGR03180">
    <property type="entry name" value="UraD_2"/>
    <property type="match status" value="1"/>
</dbReference>
<evidence type="ECO:0000256" key="2">
    <source>
        <dbReference type="ARBA" id="ARBA00004754"/>
    </source>
</evidence>
<evidence type="ECO:0000256" key="6">
    <source>
        <dbReference type="ARBA" id="ARBA00023239"/>
    </source>
</evidence>
<evidence type="ECO:0000256" key="5">
    <source>
        <dbReference type="ARBA" id="ARBA00022793"/>
    </source>
</evidence>
<dbReference type="GO" id="GO:0051997">
    <property type="term" value="F:2-oxo-4-hydroxy-4-carboxy-5-ureidoimidazoline decarboxylase activity"/>
    <property type="evidence" value="ECO:0007669"/>
    <property type="project" value="UniProtKB-EC"/>
</dbReference>
<dbReference type="AlphaFoldDB" id="A0A4D4IZG7"/>
<keyword evidence="5" id="KW-0210">Decarboxylase</keyword>
<dbReference type="Pfam" id="PF09349">
    <property type="entry name" value="OHCU_decarbox"/>
    <property type="match status" value="1"/>
</dbReference>
<protein>
    <recommendedName>
        <fullName evidence="3">2-oxo-4-hydroxy-4-carboxy-5-ureidoimidazoline decarboxylase</fullName>
        <ecNumber evidence="3">4.1.1.97</ecNumber>
    </recommendedName>
</protein>
<dbReference type="InterPro" id="IPR036778">
    <property type="entry name" value="OHCU_decarboxylase_sf"/>
</dbReference>
<feature type="domain" description="Oxo-4-hydroxy-4-carboxy-5-ureidoimidazoline decarboxylase" evidence="7">
    <location>
        <begin position="6"/>
        <end position="149"/>
    </location>
</feature>
<dbReference type="PANTHER" id="PTHR43466:SF1">
    <property type="entry name" value="2-OXO-4-HYDROXY-4-CARBOXY-5-UREIDOIMIDAZOLINE DECARBOXYLASE-RELATED"/>
    <property type="match status" value="1"/>
</dbReference>
<dbReference type="EC" id="4.1.1.97" evidence="3"/>
<dbReference type="Gene3D" id="1.10.3330.10">
    <property type="entry name" value="Oxo-4-hydroxy-4-carboxy-5-ureidoimidazoline decarboxylase"/>
    <property type="match status" value="1"/>
</dbReference>
<dbReference type="RefSeq" id="WP_137812897.1">
    <property type="nucleotide sequence ID" value="NZ_BJFL01000004.1"/>
</dbReference>
<keyword evidence="4" id="KW-0659">Purine metabolism</keyword>
<reference evidence="9" key="1">
    <citation type="submission" date="2019-04" db="EMBL/GenBank/DDBJ databases">
        <title>Draft genome sequence of Pseudonocardiaceae bacterium SL3-2-4.</title>
        <authorList>
            <person name="Ningsih F."/>
            <person name="Yokota A."/>
            <person name="Sakai Y."/>
            <person name="Nanatani K."/>
            <person name="Yabe S."/>
            <person name="Oetari A."/>
            <person name="Sjamsuridzal W."/>
        </authorList>
    </citation>
    <scope>NUCLEOTIDE SEQUENCE [LARGE SCALE GENOMIC DNA]</scope>
    <source>
        <strain evidence="9">SL3-2-4</strain>
    </source>
</reference>
<dbReference type="PANTHER" id="PTHR43466">
    <property type="entry name" value="2-OXO-4-HYDROXY-4-CARBOXY-5-UREIDOIMIDAZOLINE DECARBOXYLASE-RELATED"/>
    <property type="match status" value="1"/>
</dbReference>
<evidence type="ECO:0000313" key="8">
    <source>
        <dbReference type="EMBL" id="GDY29735.1"/>
    </source>
</evidence>
<evidence type="ECO:0000256" key="3">
    <source>
        <dbReference type="ARBA" id="ARBA00012257"/>
    </source>
</evidence>
<dbReference type="GO" id="GO:0006144">
    <property type="term" value="P:purine nucleobase metabolic process"/>
    <property type="evidence" value="ECO:0007669"/>
    <property type="project" value="UniProtKB-KW"/>
</dbReference>
<comment type="caution">
    <text evidence="8">The sequence shown here is derived from an EMBL/GenBank/DDBJ whole genome shotgun (WGS) entry which is preliminary data.</text>
</comment>
<evidence type="ECO:0000256" key="1">
    <source>
        <dbReference type="ARBA" id="ARBA00001163"/>
    </source>
</evidence>
<keyword evidence="6" id="KW-0456">Lyase</keyword>
<dbReference type="SUPFAM" id="SSF158694">
    <property type="entry name" value="UraD-Like"/>
    <property type="match status" value="1"/>
</dbReference>
<name>A0A4D4IZG7_9PSEU</name>
<dbReference type="InterPro" id="IPR018020">
    <property type="entry name" value="OHCU_decarboxylase"/>
</dbReference>
<proteinExistence type="predicted"/>
<evidence type="ECO:0000256" key="4">
    <source>
        <dbReference type="ARBA" id="ARBA00022631"/>
    </source>
</evidence>
<keyword evidence="9" id="KW-1185">Reference proteome</keyword>